<feature type="non-terminal residue" evidence="2">
    <location>
        <position position="61"/>
    </location>
</feature>
<name>A0A1D2M1M3_ORCCI</name>
<dbReference type="OrthoDB" id="5984265at2759"/>
<dbReference type="Proteomes" id="UP000094527">
    <property type="component" value="Unassembled WGS sequence"/>
</dbReference>
<dbReference type="PANTHER" id="PTHR24416:SF611">
    <property type="entry name" value="TYROSINE-PROTEIN KINASE TRANSMEMBRANE RECEPTOR ROR"/>
    <property type="match status" value="1"/>
</dbReference>
<dbReference type="GO" id="GO:0005886">
    <property type="term" value="C:plasma membrane"/>
    <property type="evidence" value="ECO:0007669"/>
    <property type="project" value="TreeGrafter"/>
</dbReference>
<evidence type="ECO:0000313" key="3">
    <source>
        <dbReference type="Proteomes" id="UP000094527"/>
    </source>
</evidence>
<dbReference type="GO" id="GO:0043235">
    <property type="term" value="C:receptor complex"/>
    <property type="evidence" value="ECO:0007669"/>
    <property type="project" value="TreeGrafter"/>
</dbReference>
<dbReference type="PROSITE" id="PS00109">
    <property type="entry name" value="PROTEIN_KINASE_TYR"/>
    <property type="match status" value="1"/>
</dbReference>
<feature type="domain" description="Protein kinase" evidence="1">
    <location>
        <begin position="1"/>
        <end position="61"/>
    </location>
</feature>
<dbReference type="InterPro" id="IPR001245">
    <property type="entry name" value="Ser-Thr/Tyr_kinase_cat_dom"/>
</dbReference>
<dbReference type="PROSITE" id="PS50011">
    <property type="entry name" value="PROTEIN_KINASE_DOM"/>
    <property type="match status" value="1"/>
</dbReference>
<proteinExistence type="predicted"/>
<evidence type="ECO:0000313" key="2">
    <source>
        <dbReference type="EMBL" id="ODM86842.1"/>
    </source>
</evidence>
<keyword evidence="3" id="KW-1185">Reference proteome</keyword>
<dbReference type="Gene3D" id="1.10.510.10">
    <property type="entry name" value="Transferase(Phosphotransferase) domain 1"/>
    <property type="match status" value="1"/>
</dbReference>
<reference evidence="2 3" key="1">
    <citation type="journal article" date="2016" name="Genome Biol. Evol.">
        <title>Gene Family Evolution Reflects Adaptation to Soil Environmental Stressors in the Genome of the Collembolan Orchesella cincta.</title>
        <authorList>
            <person name="Faddeeva-Vakhrusheva A."/>
            <person name="Derks M.F."/>
            <person name="Anvar S.Y."/>
            <person name="Agamennone V."/>
            <person name="Suring W."/>
            <person name="Smit S."/>
            <person name="van Straalen N.M."/>
            <person name="Roelofs D."/>
        </authorList>
    </citation>
    <scope>NUCLEOTIDE SEQUENCE [LARGE SCALE GENOMIC DNA]</scope>
    <source>
        <tissue evidence="2">Mixed pool</tissue>
    </source>
</reference>
<dbReference type="InterPro" id="IPR000719">
    <property type="entry name" value="Prot_kinase_dom"/>
</dbReference>
<dbReference type="GO" id="GO:0007169">
    <property type="term" value="P:cell surface receptor protein tyrosine kinase signaling pathway"/>
    <property type="evidence" value="ECO:0007669"/>
    <property type="project" value="TreeGrafter"/>
</dbReference>
<dbReference type="EMBL" id="LJIJ01007014">
    <property type="protein sequence ID" value="ODM86842.1"/>
    <property type="molecule type" value="Genomic_DNA"/>
</dbReference>
<comment type="caution">
    <text evidence="2">The sequence shown here is derived from an EMBL/GenBank/DDBJ whole genome shotgun (WGS) entry which is preliminary data.</text>
</comment>
<dbReference type="InterPro" id="IPR008266">
    <property type="entry name" value="Tyr_kinase_AS"/>
</dbReference>
<dbReference type="SUPFAM" id="SSF56112">
    <property type="entry name" value="Protein kinase-like (PK-like)"/>
    <property type="match status" value="1"/>
</dbReference>
<accession>A0A1D2M1M3</accession>
<dbReference type="InterPro" id="IPR011009">
    <property type="entry name" value="Kinase-like_dom_sf"/>
</dbReference>
<evidence type="ECO:0000259" key="1">
    <source>
        <dbReference type="PROSITE" id="PS50011"/>
    </source>
</evidence>
<dbReference type="GO" id="GO:0004714">
    <property type="term" value="F:transmembrane receptor protein tyrosine kinase activity"/>
    <property type="evidence" value="ECO:0007669"/>
    <property type="project" value="TreeGrafter"/>
</dbReference>
<organism evidence="2 3">
    <name type="scientific">Orchesella cincta</name>
    <name type="common">Springtail</name>
    <name type="synonym">Podura cincta</name>
    <dbReference type="NCBI Taxonomy" id="48709"/>
    <lineage>
        <taxon>Eukaryota</taxon>
        <taxon>Metazoa</taxon>
        <taxon>Ecdysozoa</taxon>
        <taxon>Arthropoda</taxon>
        <taxon>Hexapoda</taxon>
        <taxon>Collembola</taxon>
        <taxon>Entomobryomorpha</taxon>
        <taxon>Entomobryoidea</taxon>
        <taxon>Orchesellidae</taxon>
        <taxon>Orchesellinae</taxon>
        <taxon>Orchesella</taxon>
    </lineage>
</organism>
<sequence>MDFLESRRVVHGDLAARNVLLTAHKVAKITDFGLSRQLYNYSVYVKTQNVILKRDKPNYGA</sequence>
<dbReference type="InterPro" id="IPR050122">
    <property type="entry name" value="RTK"/>
</dbReference>
<protein>
    <submittedName>
        <fullName evidence="2">Fibroblast growth factor receptor 4</fullName>
    </submittedName>
</protein>
<dbReference type="STRING" id="48709.A0A1D2M1M3"/>
<dbReference type="GO" id="GO:0005524">
    <property type="term" value="F:ATP binding"/>
    <property type="evidence" value="ECO:0007669"/>
    <property type="project" value="InterPro"/>
</dbReference>
<gene>
    <name evidence="2" type="ORF">Ocin01_19840</name>
</gene>
<keyword evidence="2" id="KW-0675">Receptor</keyword>
<dbReference type="AlphaFoldDB" id="A0A1D2M1M3"/>
<dbReference type="Pfam" id="PF07714">
    <property type="entry name" value="PK_Tyr_Ser-Thr"/>
    <property type="match status" value="1"/>
</dbReference>
<dbReference type="PANTHER" id="PTHR24416">
    <property type="entry name" value="TYROSINE-PROTEIN KINASE RECEPTOR"/>
    <property type="match status" value="1"/>
</dbReference>